<feature type="domain" description="Immunity protein 35" evidence="1">
    <location>
        <begin position="23"/>
        <end position="65"/>
    </location>
</feature>
<reference evidence="2 3" key="1">
    <citation type="journal article" date="2019" name="Int. J. Syst. Evol. Microbiol.">
        <title>The Global Catalogue of Microorganisms (GCM) 10K type strain sequencing project: providing services to taxonomists for standard genome sequencing and annotation.</title>
        <authorList>
            <consortium name="The Broad Institute Genomics Platform"/>
            <consortium name="The Broad Institute Genome Sequencing Center for Infectious Disease"/>
            <person name="Wu L."/>
            <person name="Ma J."/>
        </authorList>
    </citation>
    <scope>NUCLEOTIDE SEQUENCE [LARGE SCALE GENOMIC DNA]</scope>
    <source>
        <strain evidence="2 3">JCM 12393</strain>
    </source>
</reference>
<dbReference type="InterPro" id="IPR029082">
    <property type="entry name" value="Imm35"/>
</dbReference>
<gene>
    <name evidence="2" type="ORF">GCM10009639_26950</name>
</gene>
<dbReference type="Pfam" id="PF15567">
    <property type="entry name" value="Imm35"/>
    <property type="match status" value="1"/>
</dbReference>
<evidence type="ECO:0000259" key="1">
    <source>
        <dbReference type="Pfam" id="PF15567"/>
    </source>
</evidence>
<name>A0ABN1Y416_9ACTN</name>
<proteinExistence type="predicted"/>
<organism evidence="2 3">
    <name type="scientific">Kitasatospora putterlickiae</name>
    <dbReference type="NCBI Taxonomy" id="221725"/>
    <lineage>
        <taxon>Bacteria</taxon>
        <taxon>Bacillati</taxon>
        <taxon>Actinomycetota</taxon>
        <taxon>Actinomycetes</taxon>
        <taxon>Kitasatosporales</taxon>
        <taxon>Streptomycetaceae</taxon>
        <taxon>Kitasatospora</taxon>
    </lineage>
</organism>
<evidence type="ECO:0000313" key="3">
    <source>
        <dbReference type="Proteomes" id="UP001499863"/>
    </source>
</evidence>
<dbReference type="EMBL" id="BAAAKJ010000137">
    <property type="protein sequence ID" value="GAA1393650.1"/>
    <property type="molecule type" value="Genomic_DNA"/>
</dbReference>
<protein>
    <recommendedName>
        <fullName evidence="1">Immunity protein 35 domain-containing protein</fullName>
    </recommendedName>
</protein>
<evidence type="ECO:0000313" key="2">
    <source>
        <dbReference type="EMBL" id="GAA1393650.1"/>
    </source>
</evidence>
<sequence length="68" mass="7827">MATERLTWAGEAPDLAVYYVYYVEKHSVGWAVFWNSAEYALTRDWRHCLIGSGPYLVDLQDGSIHHIP</sequence>
<accession>A0ABN1Y416</accession>
<dbReference type="Proteomes" id="UP001499863">
    <property type="component" value="Unassembled WGS sequence"/>
</dbReference>
<dbReference type="RefSeq" id="WP_344333670.1">
    <property type="nucleotide sequence ID" value="NZ_BAAAKJ010000137.1"/>
</dbReference>
<keyword evidence="3" id="KW-1185">Reference proteome</keyword>
<comment type="caution">
    <text evidence="2">The sequence shown here is derived from an EMBL/GenBank/DDBJ whole genome shotgun (WGS) entry which is preliminary data.</text>
</comment>